<sequence length="34" mass="3796">MHIMLNMHLAGVAYVGTYVLFALNKKGAICICWL</sequence>
<dbReference type="AlphaFoldDB" id="A0A2P2PST5"/>
<accession>A0A2P2PST5</accession>
<organism evidence="1">
    <name type="scientific">Rhizophora mucronata</name>
    <name type="common">Asiatic mangrove</name>
    <dbReference type="NCBI Taxonomy" id="61149"/>
    <lineage>
        <taxon>Eukaryota</taxon>
        <taxon>Viridiplantae</taxon>
        <taxon>Streptophyta</taxon>
        <taxon>Embryophyta</taxon>
        <taxon>Tracheophyta</taxon>
        <taxon>Spermatophyta</taxon>
        <taxon>Magnoliopsida</taxon>
        <taxon>eudicotyledons</taxon>
        <taxon>Gunneridae</taxon>
        <taxon>Pentapetalae</taxon>
        <taxon>rosids</taxon>
        <taxon>fabids</taxon>
        <taxon>Malpighiales</taxon>
        <taxon>Rhizophoraceae</taxon>
        <taxon>Rhizophora</taxon>
    </lineage>
</organism>
<dbReference type="EMBL" id="GGEC01077306">
    <property type="protein sequence ID" value="MBX57790.1"/>
    <property type="molecule type" value="Transcribed_RNA"/>
</dbReference>
<proteinExistence type="predicted"/>
<reference evidence="1" key="1">
    <citation type="submission" date="2018-02" db="EMBL/GenBank/DDBJ databases">
        <title>Rhizophora mucronata_Transcriptome.</title>
        <authorList>
            <person name="Meera S.P."/>
            <person name="Sreeshan A."/>
            <person name="Augustine A."/>
        </authorList>
    </citation>
    <scope>NUCLEOTIDE SEQUENCE</scope>
    <source>
        <tissue evidence="1">Leaf</tissue>
    </source>
</reference>
<evidence type="ECO:0000313" key="1">
    <source>
        <dbReference type="EMBL" id="MBX57790.1"/>
    </source>
</evidence>
<name>A0A2P2PST5_RHIMU</name>
<protein>
    <submittedName>
        <fullName evidence="1">Uncharacterized protein</fullName>
    </submittedName>
</protein>